<evidence type="ECO:0000256" key="7">
    <source>
        <dbReference type="SAM" id="SignalP"/>
    </source>
</evidence>
<name>A0A9P6R4D9_9FUNG</name>
<evidence type="ECO:0000256" key="5">
    <source>
        <dbReference type="ARBA" id="ARBA00023277"/>
    </source>
</evidence>
<evidence type="ECO:0000256" key="4">
    <source>
        <dbReference type="ARBA" id="ARBA00022801"/>
    </source>
</evidence>
<dbReference type="InterPro" id="IPR002509">
    <property type="entry name" value="NODB_dom"/>
</dbReference>
<dbReference type="GO" id="GO:0046872">
    <property type="term" value="F:metal ion binding"/>
    <property type="evidence" value="ECO:0007669"/>
    <property type="project" value="UniProtKB-KW"/>
</dbReference>
<dbReference type="PANTHER" id="PTHR46471:SF6">
    <property type="entry name" value="GLYCOSYL HYDROLASE"/>
    <property type="match status" value="1"/>
</dbReference>
<feature type="signal peptide" evidence="7">
    <location>
        <begin position="1"/>
        <end position="32"/>
    </location>
</feature>
<feature type="compositionally biased region" description="Basic residues" evidence="6">
    <location>
        <begin position="239"/>
        <end position="251"/>
    </location>
</feature>
<dbReference type="Proteomes" id="UP000823405">
    <property type="component" value="Unassembled WGS sequence"/>
</dbReference>
<proteinExistence type="predicted"/>
<comment type="cofactor">
    <cofactor evidence="1">
        <name>Co(2+)</name>
        <dbReference type="ChEBI" id="CHEBI:48828"/>
    </cofactor>
</comment>
<evidence type="ECO:0000256" key="6">
    <source>
        <dbReference type="SAM" id="MobiDB-lite"/>
    </source>
</evidence>
<gene>
    <name evidence="9" type="primary">D25_5</name>
    <name evidence="9" type="ORF">BGZ97_013179</name>
</gene>
<keyword evidence="3 7" id="KW-0732">Signal</keyword>
<dbReference type="PROSITE" id="PS51677">
    <property type="entry name" value="NODB"/>
    <property type="match status" value="1"/>
</dbReference>
<dbReference type="OrthoDB" id="2125469at2759"/>
<dbReference type="InterPro" id="IPR011330">
    <property type="entry name" value="Glyco_hydro/deAcase_b/a-brl"/>
</dbReference>
<protein>
    <submittedName>
        <fullName evidence="9">Carbohydrate esterase 4 protein</fullName>
    </submittedName>
</protein>
<evidence type="ECO:0000256" key="2">
    <source>
        <dbReference type="ARBA" id="ARBA00022723"/>
    </source>
</evidence>
<dbReference type="GO" id="GO:0005975">
    <property type="term" value="P:carbohydrate metabolic process"/>
    <property type="evidence" value="ECO:0007669"/>
    <property type="project" value="InterPro"/>
</dbReference>
<dbReference type="EMBL" id="JAAAIN010000956">
    <property type="protein sequence ID" value="KAG0309037.1"/>
    <property type="molecule type" value="Genomic_DNA"/>
</dbReference>
<evidence type="ECO:0000256" key="3">
    <source>
        <dbReference type="ARBA" id="ARBA00022729"/>
    </source>
</evidence>
<dbReference type="Gene3D" id="3.20.20.370">
    <property type="entry name" value="Glycoside hydrolase/deacetylase"/>
    <property type="match status" value="1"/>
</dbReference>
<sequence>MMIHPVLFNPTLVLGLIILSLAYFQSRPQASAAPIPPLLSRQAPHTYNNTFFPYDITGPLSPSLYKPGQVLDRCTKANAYAISFDDGPGQLTDELLDALEEQNLQVTFFMNGDNWSCIYRPETQRLLRRAYNAQHQIAAHPWSHRDLDTLSNDEIRQEMLRIEDAFRQILGAVPRYMRPPYGQHGERVRRVLENMGYIIVLWDVDRFPSDEETSPEAFQDAWASESNNNQAEKPMTGTRQHHRHLHHHHAHNSPNALLEEEEEESEMSALSFNNKWAEAVRGVPSIKPLDRDALIMGGIYQEATPIWAVESVQSLGYDLMPVARCLGDDDPRLWYKEVVAPATMEDMPGYCHL</sequence>
<keyword evidence="10" id="KW-1185">Reference proteome</keyword>
<dbReference type="Pfam" id="PF01522">
    <property type="entry name" value="Polysacc_deac_1"/>
    <property type="match status" value="1"/>
</dbReference>
<feature type="chain" id="PRO_5040231863" evidence="7">
    <location>
        <begin position="33"/>
        <end position="353"/>
    </location>
</feature>
<reference evidence="9" key="1">
    <citation type="journal article" date="2020" name="Fungal Divers.">
        <title>Resolving the Mortierellaceae phylogeny through synthesis of multi-gene phylogenetics and phylogenomics.</title>
        <authorList>
            <person name="Vandepol N."/>
            <person name="Liber J."/>
            <person name="Desiro A."/>
            <person name="Na H."/>
            <person name="Kennedy M."/>
            <person name="Barry K."/>
            <person name="Grigoriev I.V."/>
            <person name="Miller A.N."/>
            <person name="O'Donnell K."/>
            <person name="Stajich J.E."/>
            <person name="Bonito G."/>
        </authorList>
    </citation>
    <scope>NUCLEOTIDE SEQUENCE</scope>
    <source>
        <strain evidence="9">NVP60</strain>
    </source>
</reference>
<evidence type="ECO:0000313" key="10">
    <source>
        <dbReference type="Proteomes" id="UP000823405"/>
    </source>
</evidence>
<dbReference type="SUPFAM" id="SSF88713">
    <property type="entry name" value="Glycoside hydrolase/deacetylase"/>
    <property type="match status" value="1"/>
</dbReference>
<dbReference type="AlphaFoldDB" id="A0A9P6R4D9"/>
<dbReference type="GO" id="GO:0016810">
    <property type="term" value="F:hydrolase activity, acting on carbon-nitrogen (but not peptide) bonds"/>
    <property type="evidence" value="ECO:0007669"/>
    <property type="project" value="InterPro"/>
</dbReference>
<accession>A0A9P6R4D9</accession>
<organism evidence="9 10">
    <name type="scientific">Linnemannia gamsii</name>
    <dbReference type="NCBI Taxonomy" id="64522"/>
    <lineage>
        <taxon>Eukaryota</taxon>
        <taxon>Fungi</taxon>
        <taxon>Fungi incertae sedis</taxon>
        <taxon>Mucoromycota</taxon>
        <taxon>Mortierellomycotina</taxon>
        <taxon>Mortierellomycetes</taxon>
        <taxon>Mortierellales</taxon>
        <taxon>Mortierellaceae</taxon>
        <taxon>Linnemannia</taxon>
    </lineage>
</organism>
<dbReference type="PANTHER" id="PTHR46471">
    <property type="entry name" value="CHITIN DEACETYLASE"/>
    <property type="match status" value="1"/>
</dbReference>
<keyword evidence="5" id="KW-0119">Carbohydrate metabolism</keyword>
<keyword evidence="2" id="KW-0479">Metal-binding</keyword>
<feature type="domain" description="NodB homology" evidence="8">
    <location>
        <begin position="78"/>
        <end position="205"/>
    </location>
</feature>
<comment type="caution">
    <text evidence="9">The sequence shown here is derived from an EMBL/GenBank/DDBJ whole genome shotgun (WGS) entry which is preliminary data.</text>
</comment>
<evidence type="ECO:0000256" key="1">
    <source>
        <dbReference type="ARBA" id="ARBA00001941"/>
    </source>
</evidence>
<keyword evidence="4" id="KW-0378">Hydrolase</keyword>
<evidence type="ECO:0000313" key="9">
    <source>
        <dbReference type="EMBL" id="KAG0309037.1"/>
    </source>
</evidence>
<feature type="region of interest" description="Disordered" evidence="6">
    <location>
        <begin position="212"/>
        <end position="264"/>
    </location>
</feature>
<evidence type="ECO:0000259" key="8">
    <source>
        <dbReference type="PROSITE" id="PS51677"/>
    </source>
</evidence>